<evidence type="ECO:0000256" key="4">
    <source>
        <dbReference type="ARBA" id="ARBA00023027"/>
    </source>
</evidence>
<keyword evidence="2" id="KW-0288">FMN</keyword>
<keyword evidence="1" id="KW-0285">Flavoprotein</keyword>
<dbReference type="InterPro" id="IPR003680">
    <property type="entry name" value="Flavodoxin_fold"/>
</dbReference>
<reference evidence="9" key="1">
    <citation type="submission" date="2018-06" db="EMBL/GenBank/DDBJ databases">
        <authorList>
            <person name="Zhirakovskaya E."/>
        </authorList>
    </citation>
    <scope>NUCLEOTIDE SEQUENCE</scope>
</reference>
<dbReference type="EC" id="1.7.1.17" evidence="5"/>
<dbReference type="GO" id="GO:0010181">
    <property type="term" value="F:FMN binding"/>
    <property type="evidence" value="ECO:0007669"/>
    <property type="project" value="InterPro"/>
</dbReference>
<evidence type="ECO:0000313" key="9">
    <source>
        <dbReference type="EMBL" id="VAX07432.1"/>
    </source>
</evidence>
<evidence type="ECO:0000256" key="2">
    <source>
        <dbReference type="ARBA" id="ARBA00022643"/>
    </source>
</evidence>
<evidence type="ECO:0000256" key="6">
    <source>
        <dbReference type="ARBA" id="ARBA00048542"/>
    </source>
</evidence>
<evidence type="ECO:0000256" key="3">
    <source>
        <dbReference type="ARBA" id="ARBA00023002"/>
    </source>
</evidence>
<dbReference type="PANTHER" id="PTHR43741">
    <property type="entry name" value="FMN-DEPENDENT NADH-AZOREDUCTASE 1"/>
    <property type="match status" value="1"/>
</dbReference>
<feature type="domain" description="Flavodoxin-like fold" evidence="7">
    <location>
        <begin position="4"/>
        <end position="182"/>
    </location>
</feature>
<dbReference type="PANTHER" id="PTHR43741:SF2">
    <property type="entry name" value="FMN-DEPENDENT NADH:QUINONE OXIDOREDUCTASE"/>
    <property type="match status" value="1"/>
</dbReference>
<evidence type="ECO:0000259" key="7">
    <source>
        <dbReference type="Pfam" id="PF02525"/>
    </source>
</evidence>
<organism evidence="9">
    <name type="scientific">hydrothermal vent metagenome</name>
    <dbReference type="NCBI Taxonomy" id="652676"/>
    <lineage>
        <taxon>unclassified sequences</taxon>
        <taxon>metagenomes</taxon>
        <taxon>ecological metagenomes</taxon>
    </lineage>
</organism>
<dbReference type="Gene3D" id="3.40.50.360">
    <property type="match status" value="1"/>
</dbReference>
<accession>A0A3B1AUK7</accession>
<dbReference type="EMBL" id="UOFA01000170">
    <property type="protein sequence ID" value="VAW45237.1"/>
    <property type="molecule type" value="Genomic_DNA"/>
</dbReference>
<protein>
    <recommendedName>
        <fullName evidence="5">FMN-dependent NADH-azoreductase</fullName>
        <ecNumber evidence="5">1.7.1.17</ecNumber>
    </recommendedName>
</protein>
<dbReference type="InterPro" id="IPR029039">
    <property type="entry name" value="Flavoprotein-like_sf"/>
</dbReference>
<dbReference type="EMBL" id="UOFW01000206">
    <property type="protein sequence ID" value="VAX07432.1"/>
    <property type="molecule type" value="Genomic_DNA"/>
</dbReference>
<dbReference type="Pfam" id="PF02525">
    <property type="entry name" value="Flavodoxin_2"/>
    <property type="match status" value="1"/>
</dbReference>
<dbReference type="SUPFAM" id="SSF52218">
    <property type="entry name" value="Flavoproteins"/>
    <property type="match status" value="1"/>
</dbReference>
<dbReference type="GO" id="GO:0016655">
    <property type="term" value="F:oxidoreductase activity, acting on NAD(P)H, quinone or similar compound as acceptor"/>
    <property type="evidence" value="ECO:0007669"/>
    <property type="project" value="InterPro"/>
</dbReference>
<keyword evidence="4" id="KW-0520">NAD</keyword>
<gene>
    <name evidence="9" type="ORF">MNBD_ALPHA03-2113</name>
    <name evidence="8" type="ORF">MNBD_GAMMA02-25</name>
</gene>
<evidence type="ECO:0000313" key="8">
    <source>
        <dbReference type="EMBL" id="VAW45237.1"/>
    </source>
</evidence>
<dbReference type="AlphaFoldDB" id="A0A3B1AUK7"/>
<dbReference type="InterPro" id="IPR023048">
    <property type="entry name" value="NADH:quinone_OxRdtase_FMN_depd"/>
</dbReference>
<sequence length="194" mass="21506">MNKTLLTINSSGRKTDSITRGMVEKVTAYINSTHDKLTMIEQDLTSGIPFVDESWIGANFTPDENRNQIQVDRLQQSNELVAEIKQADYLVIGSPIYNFSIPAVLKAWIDQIARAGLTFKYTEQGPVGLVTGKKAILVMASGGVPIESELDFATPYLKQLLKFIGITDVTVIDANNHNEISFSEQLTGFQSQRH</sequence>
<dbReference type="HAMAP" id="MF_01216">
    <property type="entry name" value="Azoreductase_type1"/>
    <property type="match status" value="1"/>
</dbReference>
<comment type="catalytic activity">
    <reaction evidence="6">
        <text>N,N-dimethyl-1,4-phenylenediamine + anthranilate + 2 NAD(+) = 2-(4-dimethylaminophenyl)diazenylbenzoate + 2 NADH + 2 H(+)</text>
        <dbReference type="Rhea" id="RHEA:55872"/>
        <dbReference type="ChEBI" id="CHEBI:15378"/>
        <dbReference type="ChEBI" id="CHEBI:15783"/>
        <dbReference type="ChEBI" id="CHEBI:16567"/>
        <dbReference type="ChEBI" id="CHEBI:57540"/>
        <dbReference type="ChEBI" id="CHEBI:57945"/>
        <dbReference type="ChEBI" id="CHEBI:71579"/>
        <dbReference type="EC" id="1.7.1.17"/>
    </reaction>
    <physiologicalReaction direction="right-to-left" evidence="6">
        <dbReference type="Rhea" id="RHEA:55874"/>
    </physiologicalReaction>
</comment>
<evidence type="ECO:0000256" key="1">
    <source>
        <dbReference type="ARBA" id="ARBA00022630"/>
    </source>
</evidence>
<dbReference type="InterPro" id="IPR050104">
    <property type="entry name" value="FMN-dep_NADH:Q_OxRdtase_AzoR1"/>
</dbReference>
<proteinExistence type="inferred from homology"/>
<name>A0A3B1AUK7_9ZZZZ</name>
<evidence type="ECO:0000256" key="5">
    <source>
        <dbReference type="ARBA" id="ARBA00024061"/>
    </source>
</evidence>
<keyword evidence="3 9" id="KW-0560">Oxidoreductase</keyword>